<dbReference type="InterPro" id="IPR052349">
    <property type="entry name" value="Metallo-hydrolase_Enzymes"/>
</dbReference>
<reference evidence="4 5" key="1">
    <citation type="journal article" date="2019" name="Environ. Microbiol.">
        <title>Species interactions and distinct microbial communities in high Arctic permafrost affected cryosols are associated with the CH4 and CO2 gas fluxes.</title>
        <authorList>
            <person name="Altshuler I."/>
            <person name="Hamel J."/>
            <person name="Turney S."/>
            <person name="Magnuson E."/>
            <person name="Levesque R."/>
            <person name="Greer C."/>
            <person name="Whyte L.G."/>
        </authorList>
    </citation>
    <scope>NUCLEOTIDE SEQUENCE [LARGE SCALE GENOMIC DNA]</scope>
    <source>
        <strain evidence="4 5">E4</strain>
    </source>
</reference>
<dbReference type="Gene3D" id="2.30.40.10">
    <property type="entry name" value="Urease, subunit C, domain 1"/>
    <property type="match status" value="1"/>
</dbReference>
<protein>
    <submittedName>
        <fullName evidence="4">Amidohydrolase</fullName>
    </submittedName>
</protein>
<accession>A0A502GBB1</accession>
<evidence type="ECO:0000256" key="2">
    <source>
        <dbReference type="ARBA" id="ARBA00022801"/>
    </source>
</evidence>
<sequence>MNKSLSTDLRILNARLPDHENVTLWIENGRFVQQPGHQHHQTLDLQGKLVIPGLVETHIHLDKACIMSRCTLKAGTLSEAVEQTRLAKQEFTEEDVYQRGAQVLRSAIMQGTTHMRTHVEIDPQIGLTGFRAIRRLQADFAAAVTLEICVFPQEGMLNNPGTEALLCQALEQGADLLGGCPYTDSDPAGQIERLFELACHYDCCLDFHLDFDLNPQGMQLEGVIDCTKRFARAGRVTVGHVTKLSALPLARINELGHALAQAGVQVTSLPSTDLFLTGREHFHLKPRGLAPLAALDACGVTCSISSNNIGNPFTPYGDASLVRQANLFANVSQLATGAELLRCLAWISTESAKMLRLKDYGLTPGCHADFVVFDVPSASAVIAQISPPVMGFKAGIQTFERPAARLLNREGVLANNKDFRS</sequence>
<evidence type="ECO:0000256" key="1">
    <source>
        <dbReference type="ARBA" id="ARBA00022723"/>
    </source>
</evidence>
<dbReference type="EMBL" id="RCZD01000009">
    <property type="protein sequence ID" value="TPG59235.1"/>
    <property type="molecule type" value="Genomic_DNA"/>
</dbReference>
<dbReference type="AlphaFoldDB" id="A0A502GBB1"/>
<evidence type="ECO:0000313" key="5">
    <source>
        <dbReference type="Proteomes" id="UP000317663"/>
    </source>
</evidence>
<dbReference type="PANTHER" id="PTHR32027">
    <property type="entry name" value="CYTOSINE DEAMINASE"/>
    <property type="match status" value="1"/>
</dbReference>
<dbReference type="RefSeq" id="WP_140473905.1">
    <property type="nucleotide sequence ID" value="NZ_RCZD01000009.1"/>
</dbReference>
<dbReference type="InterPro" id="IPR032466">
    <property type="entry name" value="Metal_Hydrolase"/>
</dbReference>
<keyword evidence="5" id="KW-1185">Reference proteome</keyword>
<dbReference type="SUPFAM" id="SSF51338">
    <property type="entry name" value="Composite domain of metallo-dependent hydrolases"/>
    <property type="match status" value="1"/>
</dbReference>
<keyword evidence="1" id="KW-0479">Metal-binding</keyword>
<dbReference type="GO" id="GO:0016814">
    <property type="term" value="F:hydrolase activity, acting on carbon-nitrogen (but not peptide) bonds, in cyclic amidines"/>
    <property type="evidence" value="ECO:0007669"/>
    <property type="project" value="UniProtKB-ARBA"/>
</dbReference>
<proteinExistence type="predicted"/>
<dbReference type="OrthoDB" id="9815027at2"/>
<organism evidence="4 5">
    <name type="scientific">Ewingella americana</name>
    <dbReference type="NCBI Taxonomy" id="41202"/>
    <lineage>
        <taxon>Bacteria</taxon>
        <taxon>Pseudomonadati</taxon>
        <taxon>Pseudomonadota</taxon>
        <taxon>Gammaproteobacteria</taxon>
        <taxon>Enterobacterales</taxon>
        <taxon>Yersiniaceae</taxon>
        <taxon>Ewingella</taxon>
    </lineage>
</organism>
<keyword evidence="2 4" id="KW-0378">Hydrolase</keyword>
<dbReference type="InterPro" id="IPR011059">
    <property type="entry name" value="Metal-dep_hydrolase_composite"/>
</dbReference>
<dbReference type="PANTHER" id="PTHR32027:SF9">
    <property type="entry name" value="BLL3847 PROTEIN"/>
    <property type="match status" value="1"/>
</dbReference>
<comment type="caution">
    <text evidence="4">The sequence shown here is derived from an EMBL/GenBank/DDBJ whole genome shotgun (WGS) entry which is preliminary data.</text>
</comment>
<name>A0A502GBB1_9GAMM</name>
<evidence type="ECO:0000259" key="3">
    <source>
        <dbReference type="Pfam" id="PF07969"/>
    </source>
</evidence>
<dbReference type="InterPro" id="IPR013108">
    <property type="entry name" value="Amidohydro_3"/>
</dbReference>
<evidence type="ECO:0000313" key="4">
    <source>
        <dbReference type="EMBL" id="TPG59235.1"/>
    </source>
</evidence>
<dbReference type="FunFam" id="3.20.20.140:FF:000019">
    <property type="entry name" value="Cytosine deaminase"/>
    <property type="match status" value="1"/>
</dbReference>
<dbReference type="GO" id="GO:0046872">
    <property type="term" value="F:metal ion binding"/>
    <property type="evidence" value="ECO:0007669"/>
    <property type="project" value="UniProtKB-KW"/>
</dbReference>
<gene>
    <name evidence="4" type="ORF">EAH77_16565</name>
</gene>
<dbReference type="Pfam" id="PF07969">
    <property type="entry name" value="Amidohydro_3"/>
    <property type="match status" value="1"/>
</dbReference>
<dbReference type="SUPFAM" id="SSF51556">
    <property type="entry name" value="Metallo-dependent hydrolases"/>
    <property type="match status" value="1"/>
</dbReference>
<dbReference type="GO" id="GO:0019239">
    <property type="term" value="F:deaminase activity"/>
    <property type="evidence" value="ECO:0007669"/>
    <property type="project" value="UniProtKB-ARBA"/>
</dbReference>
<dbReference type="Proteomes" id="UP000317663">
    <property type="component" value="Unassembled WGS sequence"/>
</dbReference>
<dbReference type="Gene3D" id="3.20.20.140">
    <property type="entry name" value="Metal-dependent hydrolases"/>
    <property type="match status" value="1"/>
</dbReference>
<feature type="domain" description="Amidohydrolase 3" evidence="3">
    <location>
        <begin position="155"/>
        <end position="380"/>
    </location>
</feature>
<dbReference type="CDD" id="cd01293">
    <property type="entry name" value="Bact_CD"/>
    <property type="match status" value="1"/>
</dbReference>